<keyword evidence="7" id="KW-1185">Reference proteome</keyword>
<dbReference type="EMBL" id="LVXG01000012">
    <property type="protein sequence ID" value="OQP50585.1"/>
    <property type="molecule type" value="Genomic_DNA"/>
</dbReference>
<organism evidence="6 7">
    <name type="scientific">Niastella yeongjuensis</name>
    <dbReference type="NCBI Taxonomy" id="354355"/>
    <lineage>
        <taxon>Bacteria</taxon>
        <taxon>Pseudomonadati</taxon>
        <taxon>Bacteroidota</taxon>
        <taxon>Chitinophagia</taxon>
        <taxon>Chitinophagales</taxon>
        <taxon>Chitinophagaceae</taxon>
        <taxon>Niastella</taxon>
    </lineage>
</organism>
<dbReference type="Pfam" id="PF00535">
    <property type="entry name" value="Glycos_transf_2"/>
    <property type="match status" value="1"/>
</dbReference>
<feature type="transmembrane region" description="Helical" evidence="4">
    <location>
        <begin position="289"/>
        <end position="309"/>
    </location>
</feature>
<evidence type="ECO:0000256" key="1">
    <source>
        <dbReference type="ARBA" id="ARBA00006739"/>
    </source>
</evidence>
<proteinExistence type="inferred from homology"/>
<feature type="domain" description="Glycosyltransferase 2-like" evidence="5">
    <location>
        <begin position="45"/>
        <end position="219"/>
    </location>
</feature>
<feature type="transmembrane region" description="Helical" evidence="4">
    <location>
        <begin position="316"/>
        <end position="341"/>
    </location>
</feature>
<dbReference type="PANTHER" id="PTHR43630">
    <property type="entry name" value="POLY-BETA-1,6-N-ACETYL-D-GLUCOSAMINE SYNTHASE"/>
    <property type="match status" value="1"/>
</dbReference>
<evidence type="ECO:0000313" key="7">
    <source>
        <dbReference type="Proteomes" id="UP000192610"/>
    </source>
</evidence>
<sequence>MMALFFFLFFLFMVVYAVLINYYHSAWSQLPEFVLPEKQPSVFISVIIAARNEEQHIPTLLQSLHDQQYPKHLYEVIIIDDHSTDNTAMLLQDLHFDGLQLKALALKDYVEERSAIGSYKKKAIETGINAAAGQLIVTTDADCRFNPHWLQSIAACYEANNAKFIAAPVTFYNQSTLLSVFQTLDFLTLQGITAASVYKRFHSMCNGANLAYEKSAFYEVGGFNNIDNIASGDDMLLMHKIFKQYPSKVFYLKNRWAIVTTEPAHNWKQFFHQRIRWASKADSYDDKRIFWVLLLVYLLNVCFLAGAIASFWNATWLLMVLLLLLAKVLIEFPFVNSVAIFFGQQKLMKYFPFLQPLHIGYTITAGWLGKFGHYEWKGRRIKK</sequence>
<dbReference type="SUPFAM" id="SSF53448">
    <property type="entry name" value="Nucleotide-diphospho-sugar transferases"/>
    <property type="match status" value="1"/>
</dbReference>
<dbReference type="InterPro" id="IPR001173">
    <property type="entry name" value="Glyco_trans_2-like"/>
</dbReference>
<evidence type="ECO:0000256" key="3">
    <source>
        <dbReference type="ARBA" id="ARBA00022679"/>
    </source>
</evidence>
<protein>
    <recommendedName>
        <fullName evidence="5">Glycosyltransferase 2-like domain-containing protein</fullName>
    </recommendedName>
</protein>
<name>A0A1V9EXD7_9BACT</name>
<keyword evidence="4" id="KW-0472">Membrane</keyword>
<comment type="caution">
    <text evidence="6">The sequence shown here is derived from an EMBL/GenBank/DDBJ whole genome shotgun (WGS) entry which is preliminary data.</text>
</comment>
<dbReference type="STRING" id="354355.SAMN05660816_00599"/>
<evidence type="ECO:0000313" key="6">
    <source>
        <dbReference type="EMBL" id="OQP50585.1"/>
    </source>
</evidence>
<gene>
    <name evidence="6" type="ORF">A4H97_01730</name>
</gene>
<evidence type="ECO:0000259" key="5">
    <source>
        <dbReference type="Pfam" id="PF00535"/>
    </source>
</evidence>
<dbReference type="RefSeq" id="WP_081198918.1">
    <property type="nucleotide sequence ID" value="NZ_FOCZ01000001.1"/>
</dbReference>
<keyword evidence="2" id="KW-0328">Glycosyltransferase</keyword>
<dbReference type="Proteomes" id="UP000192610">
    <property type="component" value="Unassembled WGS sequence"/>
</dbReference>
<dbReference type="InterPro" id="IPR029044">
    <property type="entry name" value="Nucleotide-diphossugar_trans"/>
</dbReference>
<dbReference type="Gene3D" id="3.90.550.10">
    <property type="entry name" value="Spore Coat Polysaccharide Biosynthesis Protein SpsA, Chain A"/>
    <property type="match status" value="1"/>
</dbReference>
<keyword evidence="4" id="KW-0812">Transmembrane</keyword>
<accession>A0A1V9EXD7</accession>
<dbReference type="GO" id="GO:0016757">
    <property type="term" value="F:glycosyltransferase activity"/>
    <property type="evidence" value="ECO:0007669"/>
    <property type="project" value="UniProtKB-KW"/>
</dbReference>
<evidence type="ECO:0000256" key="2">
    <source>
        <dbReference type="ARBA" id="ARBA00022676"/>
    </source>
</evidence>
<reference evidence="7" key="1">
    <citation type="submission" date="2016-04" db="EMBL/GenBank/DDBJ databases">
        <authorList>
            <person name="Chen L."/>
            <person name="Zhuang W."/>
            <person name="Wang G."/>
        </authorList>
    </citation>
    <scope>NUCLEOTIDE SEQUENCE [LARGE SCALE GENOMIC DNA]</scope>
    <source>
        <strain evidence="7">17621</strain>
    </source>
</reference>
<dbReference type="OrthoDB" id="9805625at2"/>
<evidence type="ECO:0000256" key="4">
    <source>
        <dbReference type="SAM" id="Phobius"/>
    </source>
</evidence>
<dbReference type="PANTHER" id="PTHR43630:SF1">
    <property type="entry name" value="POLY-BETA-1,6-N-ACETYL-D-GLUCOSAMINE SYNTHASE"/>
    <property type="match status" value="1"/>
</dbReference>
<keyword evidence="4" id="KW-1133">Transmembrane helix</keyword>
<keyword evidence="3" id="KW-0808">Transferase</keyword>
<comment type="similarity">
    <text evidence="1">Belongs to the glycosyltransferase 2 family.</text>
</comment>
<dbReference type="AlphaFoldDB" id="A0A1V9EXD7"/>